<dbReference type="RefSeq" id="XP_024377310.1">
    <property type="nucleotide sequence ID" value="XM_024521542.2"/>
</dbReference>
<comment type="similarity">
    <text evidence="1">Belongs to the plant LTP family.</text>
</comment>
<dbReference type="InterPro" id="IPR016140">
    <property type="entry name" value="Bifunc_inhib/LTP/seed_store"/>
</dbReference>
<dbReference type="KEGG" id="ppp:112283162"/>
<dbReference type="EnsemblPlants" id="Pp3c6_12810V3.5">
    <property type="protein sequence ID" value="Pp3c6_12810V3.5"/>
    <property type="gene ID" value="Pp3c6_12810"/>
</dbReference>
<organism evidence="7">
    <name type="scientific">Physcomitrium patens</name>
    <name type="common">Spreading-leaved earth moss</name>
    <name type="synonym">Physcomitrella patens</name>
    <dbReference type="NCBI Taxonomy" id="3218"/>
    <lineage>
        <taxon>Eukaryota</taxon>
        <taxon>Viridiplantae</taxon>
        <taxon>Streptophyta</taxon>
        <taxon>Embryophyta</taxon>
        <taxon>Bryophyta</taxon>
        <taxon>Bryophytina</taxon>
        <taxon>Bryopsida</taxon>
        <taxon>Funariidae</taxon>
        <taxon>Funariales</taxon>
        <taxon>Funariaceae</taxon>
        <taxon>Physcomitrium</taxon>
    </lineage>
</organism>
<dbReference type="InterPro" id="IPR043325">
    <property type="entry name" value="LTSS"/>
</dbReference>
<evidence type="ECO:0000256" key="1">
    <source>
        <dbReference type="ARBA" id="ARBA00009748"/>
    </source>
</evidence>
<dbReference type="EnsemblPlants" id="Pp3c6_12810V3.2">
    <property type="protein sequence ID" value="Pp3c6_12810V3.2"/>
    <property type="gene ID" value="Pp3c6_12810"/>
</dbReference>
<feature type="domain" description="Bifunctional inhibitor/plant lipid transfer protein/seed storage helical" evidence="6">
    <location>
        <begin position="75"/>
        <end position="145"/>
    </location>
</feature>
<reference evidence="7 9" key="1">
    <citation type="journal article" date="2008" name="Science">
        <title>The Physcomitrella genome reveals evolutionary insights into the conquest of land by plants.</title>
        <authorList>
            <person name="Rensing S."/>
            <person name="Lang D."/>
            <person name="Zimmer A."/>
            <person name="Terry A."/>
            <person name="Salamov A."/>
            <person name="Shapiro H."/>
            <person name="Nishiyama T."/>
            <person name="Perroud P.-F."/>
            <person name="Lindquist E."/>
            <person name="Kamisugi Y."/>
            <person name="Tanahashi T."/>
            <person name="Sakakibara K."/>
            <person name="Fujita T."/>
            <person name="Oishi K."/>
            <person name="Shin-I T."/>
            <person name="Kuroki Y."/>
            <person name="Toyoda A."/>
            <person name="Suzuki Y."/>
            <person name="Hashimoto A."/>
            <person name="Yamaguchi K."/>
            <person name="Sugano A."/>
            <person name="Kohara Y."/>
            <person name="Fujiyama A."/>
            <person name="Anterola A."/>
            <person name="Aoki S."/>
            <person name="Ashton N."/>
            <person name="Barbazuk W.B."/>
            <person name="Barker E."/>
            <person name="Bennetzen J."/>
            <person name="Bezanilla M."/>
            <person name="Blankenship R."/>
            <person name="Cho S.H."/>
            <person name="Dutcher S."/>
            <person name="Estelle M."/>
            <person name="Fawcett J.A."/>
            <person name="Gundlach H."/>
            <person name="Hanada K."/>
            <person name="Heyl A."/>
            <person name="Hicks K.A."/>
            <person name="Hugh J."/>
            <person name="Lohr M."/>
            <person name="Mayer K."/>
            <person name="Melkozernov A."/>
            <person name="Murata T."/>
            <person name="Nelson D."/>
            <person name="Pils B."/>
            <person name="Prigge M."/>
            <person name="Reiss B."/>
            <person name="Renner T."/>
            <person name="Rombauts S."/>
            <person name="Rushton P."/>
            <person name="Sanderfoot A."/>
            <person name="Schween G."/>
            <person name="Shiu S.-H."/>
            <person name="Stueber K."/>
            <person name="Theodoulou F.L."/>
            <person name="Tu H."/>
            <person name="Van de Peer Y."/>
            <person name="Verrier P.J."/>
            <person name="Waters E."/>
            <person name="Wood A."/>
            <person name="Yang L."/>
            <person name="Cove D."/>
            <person name="Cuming A."/>
            <person name="Hasebe M."/>
            <person name="Lucas S."/>
            <person name="Mishler D.B."/>
            <person name="Reski R."/>
            <person name="Grigoriev I."/>
            <person name="Quatrano R.S."/>
            <person name="Boore J.L."/>
        </authorList>
    </citation>
    <scope>NUCLEOTIDE SEQUENCE [LARGE SCALE GENOMIC DNA]</scope>
    <source>
        <strain evidence="8 9">cv. Gransden 2004</strain>
    </source>
</reference>
<name>A0A2K1KFE9_PHYPA</name>
<dbReference type="Gramene" id="Pp3c6_12810V3.8">
    <property type="protein sequence ID" value="Pp3c6_12810V3.8"/>
    <property type="gene ID" value="Pp3c6_12810"/>
</dbReference>
<evidence type="ECO:0000313" key="8">
    <source>
        <dbReference type="EnsemblPlants" id="Pp3c6_12810V3.1"/>
    </source>
</evidence>
<keyword evidence="4" id="KW-0325">Glycoprotein</keyword>
<dbReference type="AlphaFoldDB" id="A0A2K1KFE9"/>
<dbReference type="EnsemblPlants" id="Pp3c6_12810V3.1">
    <property type="protein sequence ID" value="Pp3c6_12810V3.1"/>
    <property type="gene ID" value="Pp3c6_12810"/>
</dbReference>
<dbReference type="Gramene" id="Pp3c6_12810V3.5">
    <property type="protein sequence ID" value="Pp3c6_12810V3.5"/>
    <property type="gene ID" value="Pp3c6_12810"/>
</dbReference>
<dbReference type="Gramene" id="Pp3c6_12810V3.11">
    <property type="protein sequence ID" value="Pp3c6_12810V3.11"/>
    <property type="gene ID" value="Pp3c6_12810"/>
</dbReference>
<accession>A0A2K1KFE9</accession>
<dbReference type="EnsemblPlants" id="Pp3c6_12810V3.4">
    <property type="protein sequence ID" value="Pp3c6_12810V3.4"/>
    <property type="gene ID" value="Pp3c6_12810"/>
</dbReference>
<evidence type="ECO:0000313" key="9">
    <source>
        <dbReference type="Proteomes" id="UP000006727"/>
    </source>
</evidence>
<dbReference type="Gramene" id="Pp3c6_12810V3.9">
    <property type="protein sequence ID" value="Pp3c6_12810V3.9"/>
    <property type="gene ID" value="Pp3c6_12810"/>
</dbReference>
<dbReference type="Gramene" id="Pp3c6_12810V3.1">
    <property type="protein sequence ID" value="Pp3c6_12810V3.1"/>
    <property type="gene ID" value="Pp3c6_12810"/>
</dbReference>
<dbReference type="SUPFAM" id="SSF47699">
    <property type="entry name" value="Bifunctional inhibitor/lipid-transfer protein/seed storage 2S albumin"/>
    <property type="match status" value="1"/>
</dbReference>
<dbReference type="EnsemblPlants" id="Pp3c6_12810V3.8">
    <property type="protein sequence ID" value="Pp3c6_12810V3.8"/>
    <property type="gene ID" value="Pp3c6_12810"/>
</dbReference>
<dbReference type="EnsemblPlants" id="Pp3c6_12810V3.6">
    <property type="protein sequence ID" value="Pp3c6_12810V3.6"/>
    <property type="gene ID" value="Pp3c6_12810"/>
</dbReference>
<evidence type="ECO:0000313" key="7">
    <source>
        <dbReference type="EMBL" id="PNR52507.1"/>
    </source>
</evidence>
<dbReference type="Gramene" id="Pp3c6_12810V3.4">
    <property type="protein sequence ID" value="Pp3c6_12810V3.4"/>
    <property type="gene ID" value="Pp3c6_12810"/>
</dbReference>
<dbReference type="PANTHER" id="PTHR33044">
    <property type="entry name" value="BIFUNCTIONAL INHIBITOR/LIPID-TRANSFER PROTEIN/SEED STORAGE 2S ALBUMIN SUPERFAMILY PROTEIN-RELATED"/>
    <property type="match status" value="1"/>
</dbReference>
<dbReference type="RefSeq" id="XP_073390592.1">
    <property type="nucleotide sequence ID" value="XM_073534491.1"/>
</dbReference>
<dbReference type="PaxDb" id="3218-PP1S177_42V6.6"/>
<dbReference type="Gramene" id="Pp3c6_12810V3.6">
    <property type="protein sequence ID" value="Pp3c6_12810V3.6"/>
    <property type="gene ID" value="Pp3c6_12810"/>
</dbReference>
<dbReference type="EnsemblPlants" id="Pp3c6_12810V3.10">
    <property type="protein sequence ID" value="Pp3c6_12810V3.10"/>
    <property type="gene ID" value="Pp3c6_12810"/>
</dbReference>
<evidence type="ECO:0000256" key="3">
    <source>
        <dbReference type="ARBA" id="ARBA00023157"/>
    </source>
</evidence>
<dbReference type="RefSeq" id="XP_024377313.1">
    <property type="nucleotide sequence ID" value="XM_024521545.2"/>
</dbReference>
<dbReference type="Proteomes" id="UP000006727">
    <property type="component" value="Chromosome 6"/>
</dbReference>
<evidence type="ECO:0000256" key="5">
    <source>
        <dbReference type="SAM" id="Phobius"/>
    </source>
</evidence>
<keyword evidence="5" id="KW-1133">Transmembrane helix</keyword>
<keyword evidence="9" id="KW-1185">Reference proteome</keyword>
<dbReference type="Gramene" id="Pp3c6_12810V3.2">
    <property type="protein sequence ID" value="Pp3c6_12810V3.2"/>
    <property type="gene ID" value="Pp3c6_12810"/>
</dbReference>
<dbReference type="GeneID" id="112283162"/>
<dbReference type="Pfam" id="PF14368">
    <property type="entry name" value="LTP_2"/>
    <property type="match status" value="1"/>
</dbReference>
<dbReference type="Gramene" id="Pp3c6_12810V3.3">
    <property type="protein sequence ID" value="Pp3c6_12810V3.3"/>
    <property type="gene ID" value="Pp3c6_12810"/>
</dbReference>
<sequence>MTHEYIVWGCGHGQNATAILLLMVAMACMGVPVTAQVPSPSIPPESPSPPVTCNFANTSTISSNWCNYNEQSSTESLTLGCKSFLTNSSVPAPSTECCQGFNSIANKSTACICMATFYPPATHNMTRQLELPRLCGLKTDLCGQCPTFLVSRSNATASPYTADAPNSAGRSVASTVGAISLAVVFGLLLVGGIITMIIVFIKKRRAKKNPPGIFEAPPPGGAF</sequence>
<dbReference type="EMBL" id="ABEU02000006">
    <property type="protein sequence ID" value="PNR52507.1"/>
    <property type="molecule type" value="Genomic_DNA"/>
</dbReference>
<keyword evidence="2" id="KW-0732">Signal</keyword>
<gene>
    <name evidence="8" type="primary">LOC112283162</name>
    <name evidence="7" type="ORF">PHYPA_008881</name>
</gene>
<evidence type="ECO:0000256" key="2">
    <source>
        <dbReference type="ARBA" id="ARBA00022729"/>
    </source>
</evidence>
<dbReference type="CDD" id="cd00010">
    <property type="entry name" value="AAI_LTSS"/>
    <property type="match status" value="1"/>
</dbReference>
<dbReference type="EnsemblPlants" id="Pp3c6_12810V3.9">
    <property type="protein sequence ID" value="Pp3c6_12810V3.9"/>
    <property type="gene ID" value="Pp3c6_12810"/>
</dbReference>
<reference evidence="8" key="3">
    <citation type="submission" date="2020-12" db="UniProtKB">
        <authorList>
            <consortium name="EnsemblPlants"/>
        </authorList>
    </citation>
    <scope>IDENTIFICATION</scope>
</reference>
<dbReference type="OrthoDB" id="677526at2759"/>
<dbReference type="RefSeq" id="XP_024377306.1">
    <property type="nucleotide sequence ID" value="XM_024521538.2"/>
</dbReference>
<keyword evidence="3" id="KW-1015">Disulfide bond</keyword>
<dbReference type="RefSeq" id="XP_024377307.1">
    <property type="nucleotide sequence ID" value="XM_024521539.2"/>
</dbReference>
<evidence type="ECO:0000256" key="4">
    <source>
        <dbReference type="ARBA" id="ARBA00023180"/>
    </source>
</evidence>
<dbReference type="RefSeq" id="XP_024377309.1">
    <property type="nucleotide sequence ID" value="XM_024521541.2"/>
</dbReference>
<keyword evidence="5" id="KW-0472">Membrane</keyword>
<feature type="transmembrane region" description="Helical" evidence="5">
    <location>
        <begin position="176"/>
        <end position="201"/>
    </location>
</feature>
<evidence type="ECO:0000259" key="6">
    <source>
        <dbReference type="Pfam" id="PF14368"/>
    </source>
</evidence>
<reference evidence="7 9" key="2">
    <citation type="journal article" date="2018" name="Plant J.">
        <title>The Physcomitrella patens chromosome-scale assembly reveals moss genome structure and evolution.</title>
        <authorList>
            <person name="Lang D."/>
            <person name="Ullrich K.K."/>
            <person name="Murat F."/>
            <person name="Fuchs J."/>
            <person name="Jenkins J."/>
            <person name="Haas F.B."/>
            <person name="Piednoel M."/>
            <person name="Gundlach H."/>
            <person name="Van Bel M."/>
            <person name="Meyberg R."/>
            <person name="Vives C."/>
            <person name="Morata J."/>
            <person name="Symeonidi A."/>
            <person name="Hiss M."/>
            <person name="Muchero W."/>
            <person name="Kamisugi Y."/>
            <person name="Saleh O."/>
            <person name="Blanc G."/>
            <person name="Decker E.L."/>
            <person name="van Gessel N."/>
            <person name="Grimwood J."/>
            <person name="Hayes R.D."/>
            <person name="Graham S.W."/>
            <person name="Gunter L.E."/>
            <person name="McDaniel S.F."/>
            <person name="Hoernstein S.N.W."/>
            <person name="Larsson A."/>
            <person name="Li F.W."/>
            <person name="Perroud P.F."/>
            <person name="Phillips J."/>
            <person name="Ranjan P."/>
            <person name="Rokshar D.S."/>
            <person name="Rothfels C.J."/>
            <person name="Schneider L."/>
            <person name="Shu S."/>
            <person name="Stevenson D.W."/>
            <person name="Thummler F."/>
            <person name="Tillich M."/>
            <person name="Villarreal Aguilar J.C."/>
            <person name="Widiez T."/>
            <person name="Wong G.K."/>
            <person name="Wymore A."/>
            <person name="Zhang Y."/>
            <person name="Zimmer A.D."/>
            <person name="Quatrano R.S."/>
            <person name="Mayer K.F.X."/>
            <person name="Goodstein D."/>
            <person name="Casacuberta J.M."/>
            <person name="Vandepoele K."/>
            <person name="Reski R."/>
            <person name="Cuming A.C."/>
            <person name="Tuskan G.A."/>
            <person name="Maumus F."/>
            <person name="Salse J."/>
            <person name="Schmutz J."/>
            <person name="Rensing S.A."/>
        </authorList>
    </citation>
    <scope>NUCLEOTIDE SEQUENCE [LARGE SCALE GENOMIC DNA]</scope>
    <source>
        <strain evidence="8 9">cv. Gransden 2004</strain>
    </source>
</reference>
<dbReference type="RefSeq" id="XP_024377312.1">
    <property type="nucleotide sequence ID" value="XM_024521544.2"/>
</dbReference>
<dbReference type="InterPro" id="IPR036312">
    <property type="entry name" value="Bifun_inhib/LTP/seed_sf"/>
</dbReference>
<dbReference type="Gramene" id="Pp3c6_12810V3.10">
    <property type="protein sequence ID" value="Pp3c6_12810V3.10"/>
    <property type="gene ID" value="Pp3c6_12810"/>
</dbReference>
<proteinExistence type="inferred from homology"/>
<dbReference type="EnsemblPlants" id="Pp3c6_12810V3.3">
    <property type="protein sequence ID" value="Pp3c6_12810V3.3"/>
    <property type="gene ID" value="Pp3c6_12810"/>
</dbReference>
<dbReference type="Gene3D" id="1.10.110.10">
    <property type="entry name" value="Plant lipid-transfer and hydrophobic proteins"/>
    <property type="match status" value="1"/>
</dbReference>
<protein>
    <recommendedName>
        <fullName evidence="6">Bifunctional inhibitor/plant lipid transfer protein/seed storage helical domain-containing protein</fullName>
    </recommendedName>
</protein>
<keyword evidence="5" id="KW-0812">Transmembrane</keyword>
<dbReference type="EnsemblPlants" id="Pp3c6_12810V3.11">
    <property type="protein sequence ID" value="Pp3c6_12810V3.11"/>
    <property type="gene ID" value="Pp3c6_12810"/>
</dbReference>